<dbReference type="GO" id="GO:0008408">
    <property type="term" value="F:3'-5' exonuclease activity"/>
    <property type="evidence" value="ECO:0007669"/>
    <property type="project" value="TreeGrafter"/>
</dbReference>
<dbReference type="InterPro" id="IPR012337">
    <property type="entry name" value="RNaseH-like_sf"/>
</dbReference>
<evidence type="ECO:0000313" key="3">
    <source>
        <dbReference type="EMBL" id="NFA59881.1"/>
    </source>
</evidence>
<dbReference type="CDD" id="cd06130">
    <property type="entry name" value="DNA_pol_III_epsilon_like"/>
    <property type="match status" value="1"/>
</dbReference>
<protein>
    <submittedName>
        <fullName evidence="3">DNA polymerase III subunit epsilon</fullName>
    </submittedName>
</protein>
<dbReference type="InterPro" id="IPR006054">
    <property type="entry name" value="DnaQ"/>
</dbReference>
<feature type="domain" description="BRCT" evidence="2">
    <location>
        <begin position="216"/>
        <end position="309"/>
    </location>
</feature>
<dbReference type="CDD" id="cd17748">
    <property type="entry name" value="BRCT_DNA_ligase_like"/>
    <property type="match status" value="1"/>
</dbReference>
<dbReference type="SUPFAM" id="SSF53098">
    <property type="entry name" value="Ribonuclease H-like"/>
    <property type="match status" value="1"/>
</dbReference>
<keyword evidence="1" id="KW-0378">Hydrolase</keyword>
<sequence>MNFVAIDFETANEKRNSPCSIGIVVVKGSKIIKKVYYLIKPKEMRFMPINIGIHGIRPHMVKDELEFDKVWKKIKYYFQDSLVIAHNASFDMSVLRNTLKLYNIKMPSFQYICTMKLSKNFYSDIENARLNTVNKFLGYKFQHHDALADAMACGNILLNISKELGSNDINEISKLVGVTLGRVNGNGYKPSSTKGRILKRSSRQAPRKNKNILESFNLKAFKDEVVVFTGGLSSMTRFEATILVRKLNGTVGSSVTKKTTYLITNTKDIVNLNMDEMSNKLKRAVVLKKNGQNIKFLDEETFLEKCKEK</sequence>
<dbReference type="AlphaFoldDB" id="A0A6M0T136"/>
<dbReference type="GO" id="GO:0003887">
    <property type="term" value="F:DNA-directed DNA polymerase activity"/>
    <property type="evidence" value="ECO:0007669"/>
    <property type="project" value="InterPro"/>
</dbReference>
<evidence type="ECO:0000259" key="2">
    <source>
        <dbReference type="PROSITE" id="PS50172"/>
    </source>
</evidence>
<dbReference type="Gene3D" id="3.40.50.10190">
    <property type="entry name" value="BRCT domain"/>
    <property type="match status" value="1"/>
</dbReference>
<dbReference type="InterPro" id="IPR036420">
    <property type="entry name" value="BRCT_dom_sf"/>
</dbReference>
<organism evidence="3 4">
    <name type="scientific">Clostridium botulinum</name>
    <dbReference type="NCBI Taxonomy" id="1491"/>
    <lineage>
        <taxon>Bacteria</taxon>
        <taxon>Bacillati</taxon>
        <taxon>Bacillota</taxon>
        <taxon>Clostridia</taxon>
        <taxon>Eubacteriales</taxon>
        <taxon>Clostridiaceae</taxon>
        <taxon>Clostridium</taxon>
    </lineage>
</organism>
<gene>
    <name evidence="3" type="ORF">EXM42_05610</name>
</gene>
<name>A0A6M0T136_CLOBO</name>
<dbReference type="Pfam" id="PF00929">
    <property type="entry name" value="RNase_T"/>
    <property type="match status" value="1"/>
</dbReference>
<accession>A0A6M0T136</accession>
<proteinExistence type="predicted"/>
<dbReference type="NCBIfam" id="NF004844">
    <property type="entry name" value="PRK06195.1"/>
    <property type="match status" value="1"/>
</dbReference>
<dbReference type="Gene3D" id="3.30.420.10">
    <property type="entry name" value="Ribonuclease H-like superfamily/Ribonuclease H"/>
    <property type="match status" value="1"/>
</dbReference>
<keyword evidence="1" id="KW-0269">Exonuclease</keyword>
<evidence type="ECO:0000256" key="1">
    <source>
        <dbReference type="ARBA" id="ARBA00022839"/>
    </source>
</evidence>
<keyword evidence="1" id="KW-0540">Nuclease</keyword>
<dbReference type="FunFam" id="3.30.420.10:FF:000045">
    <property type="entry name" value="3'-5' exonuclease DinG"/>
    <property type="match status" value="1"/>
</dbReference>
<dbReference type="PANTHER" id="PTHR30231:SF42">
    <property type="entry name" value="EXONUCLEASE"/>
    <property type="match status" value="1"/>
</dbReference>
<evidence type="ECO:0000313" key="4">
    <source>
        <dbReference type="Proteomes" id="UP000473089"/>
    </source>
</evidence>
<dbReference type="InterPro" id="IPR036397">
    <property type="entry name" value="RNaseH_sf"/>
</dbReference>
<dbReference type="SMART" id="SM00479">
    <property type="entry name" value="EXOIII"/>
    <property type="match status" value="1"/>
</dbReference>
<reference evidence="3 4" key="1">
    <citation type="submission" date="2019-02" db="EMBL/GenBank/DDBJ databases">
        <title>Genome sequencing of Clostridium botulinum clinical isolates.</title>
        <authorList>
            <person name="Brunt J."/>
            <person name="Van Vliet A.H.M."/>
            <person name="Stringer S.C."/>
            <person name="Grant K.A."/>
            <person name="Carter A.C."/>
            <person name="Peck M.W."/>
        </authorList>
    </citation>
    <scope>NUCLEOTIDE SEQUENCE [LARGE SCALE GENOMIC DNA]</scope>
    <source>
        <strain evidence="3 4">R1125/03</strain>
    </source>
</reference>
<comment type="caution">
    <text evidence="3">The sequence shown here is derived from an EMBL/GenBank/DDBJ whole genome shotgun (WGS) entry which is preliminary data.</text>
</comment>
<dbReference type="SUPFAM" id="SSF52113">
    <property type="entry name" value="BRCT domain"/>
    <property type="match status" value="1"/>
</dbReference>
<dbReference type="Proteomes" id="UP000473089">
    <property type="component" value="Unassembled WGS sequence"/>
</dbReference>
<dbReference type="GO" id="GO:0005829">
    <property type="term" value="C:cytosol"/>
    <property type="evidence" value="ECO:0007669"/>
    <property type="project" value="TreeGrafter"/>
</dbReference>
<dbReference type="PANTHER" id="PTHR30231">
    <property type="entry name" value="DNA POLYMERASE III SUBUNIT EPSILON"/>
    <property type="match status" value="1"/>
</dbReference>
<dbReference type="Pfam" id="PF00533">
    <property type="entry name" value="BRCT"/>
    <property type="match status" value="1"/>
</dbReference>
<dbReference type="GO" id="GO:0006260">
    <property type="term" value="P:DNA replication"/>
    <property type="evidence" value="ECO:0007669"/>
    <property type="project" value="InterPro"/>
</dbReference>
<dbReference type="NCBIfam" id="TIGR00573">
    <property type="entry name" value="dnaq"/>
    <property type="match status" value="1"/>
</dbReference>
<dbReference type="InterPro" id="IPR001357">
    <property type="entry name" value="BRCT_dom"/>
</dbReference>
<dbReference type="PROSITE" id="PS50172">
    <property type="entry name" value="BRCT"/>
    <property type="match status" value="1"/>
</dbReference>
<dbReference type="GO" id="GO:0003677">
    <property type="term" value="F:DNA binding"/>
    <property type="evidence" value="ECO:0007669"/>
    <property type="project" value="InterPro"/>
</dbReference>
<dbReference type="EMBL" id="SGJP01000009">
    <property type="protein sequence ID" value="NFA59881.1"/>
    <property type="molecule type" value="Genomic_DNA"/>
</dbReference>
<dbReference type="InterPro" id="IPR013520">
    <property type="entry name" value="Ribonucl_H"/>
</dbReference>